<dbReference type="SUPFAM" id="SSF56672">
    <property type="entry name" value="DNA/RNA polymerases"/>
    <property type="match status" value="1"/>
</dbReference>
<dbReference type="GO" id="GO:0004519">
    <property type="term" value="F:endonuclease activity"/>
    <property type="evidence" value="ECO:0007669"/>
    <property type="project" value="UniProtKB-KW"/>
</dbReference>
<dbReference type="Pfam" id="PF17921">
    <property type="entry name" value="Integrase_H2C2"/>
    <property type="match status" value="1"/>
</dbReference>
<dbReference type="Gene3D" id="3.10.20.370">
    <property type="match status" value="1"/>
</dbReference>
<organism evidence="10 11">
    <name type="scientific">Cajanus cajan</name>
    <name type="common">Pigeon pea</name>
    <name type="synonym">Cajanus indicus</name>
    <dbReference type="NCBI Taxonomy" id="3821"/>
    <lineage>
        <taxon>Eukaryota</taxon>
        <taxon>Viridiplantae</taxon>
        <taxon>Streptophyta</taxon>
        <taxon>Embryophyta</taxon>
        <taxon>Tracheophyta</taxon>
        <taxon>Spermatophyta</taxon>
        <taxon>Magnoliopsida</taxon>
        <taxon>eudicotyledons</taxon>
        <taxon>Gunneridae</taxon>
        <taxon>Pentapetalae</taxon>
        <taxon>rosids</taxon>
        <taxon>fabids</taxon>
        <taxon>Fabales</taxon>
        <taxon>Fabaceae</taxon>
        <taxon>Papilionoideae</taxon>
        <taxon>50 kb inversion clade</taxon>
        <taxon>NPAAA clade</taxon>
        <taxon>indigoferoid/millettioid clade</taxon>
        <taxon>Phaseoleae</taxon>
        <taxon>Cajanus</taxon>
    </lineage>
</organism>
<dbReference type="InterPro" id="IPR043128">
    <property type="entry name" value="Rev_trsase/Diguanyl_cyclase"/>
</dbReference>
<dbReference type="Pfam" id="PF00078">
    <property type="entry name" value="RVT_1"/>
    <property type="match status" value="1"/>
</dbReference>
<dbReference type="CDD" id="cd01647">
    <property type="entry name" value="RT_LTR"/>
    <property type="match status" value="1"/>
</dbReference>
<keyword evidence="3" id="KW-0548">Nucleotidyltransferase</keyword>
<reference evidence="10" key="1">
    <citation type="journal article" date="2012" name="Nat. Biotechnol.">
        <title>Draft genome sequence of pigeonpea (Cajanus cajan), an orphan legume crop of resource-poor farmers.</title>
        <authorList>
            <person name="Varshney R.K."/>
            <person name="Chen W."/>
            <person name="Li Y."/>
            <person name="Bharti A.K."/>
            <person name="Saxena R.K."/>
            <person name="Schlueter J.A."/>
            <person name="Donoghue M.T."/>
            <person name="Azam S."/>
            <person name="Fan G."/>
            <person name="Whaley A.M."/>
            <person name="Farmer A.D."/>
            <person name="Sheridan J."/>
            <person name="Iwata A."/>
            <person name="Tuteja R."/>
            <person name="Penmetsa R.V."/>
            <person name="Wu W."/>
            <person name="Upadhyaya H.D."/>
            <person name="Yang S.P."/>
            <person name="Shah T."/>
            <person name="Saxena K.B."/>
            <person name="Michael T."/>
            <person name="McCombie W.R."/>
            <person name="Yang B."/>
            <person name="Zhang G."/>
            <person name="Yang H."/>
            <person name="Wang J."/>
            <person name="Spillane C."/>
            <person name="Cook D.R."/>
            <person name="May G.D."/>
            <person name="Xu X."/>
            <person name="Jackson S.A."/>
        </authorList>
    </citation>
    <scope>NUCLEOTIDE SEQUENCE [LARGE SCALE GENOMIC DNA]</scope>
</reference>
<keyword evidence="4" id="KW-0540">Nuclease</keyword>
<dbReference type="InterPro" id="IPR041373">
    <property type="entry name" value="RT_RNaseH"/>
</dbReference>
<evidence type="ECO:0000256" key="3">
    <source>
        <dbReference type="ARBA" id="ARBA00022695"/>
    </source>
</evidence>
<evidence type="ECO:0000256" key="8">
    <source>
        <dbReference type="SAM" id="MobiDB-lite"/>
    </source>
</evidence>
<feature type="domain" description="Reverse transcriptase" evidence="9">
    <location>
        <begin position="9"/>
        <end position="188"/>
    </location>
</feature>
<evidence type="ECO:0000256" key="1">
    <source>
        <dbReference type="ARBA" id="ARBA00022670"/>
    </source>
</evidence>
<dbReference type="InterPro" id="IPR036397">
    <property type="entry name" value="RNaseH_sf"/>
</dbReference>
<keyword evidence="2" id="KW-0808">Transferase</keyword>
<dbReference type="GO" id="GO:0008233">
    <property type="term" value="F:peptidase activity"/>
    <property type="evidence" value="ECO:0007669"/>
    <property type="project" value="UniProtKB-KW"/>
</dbReference>
<evidence type="ECO:0000256" key="5">
    <source>
        <dbReference type="ARBA" id="ARBA00022759"/>
    </source>
</evidence>
<protein>
    <submittedName>
        <fullName evidence="10">Transposon Ty3-I Gag-Pol polyprotein</fullName>
    </submittedName>
</protein>
<dbReference type="InterPro" id="IPR043502">
    <property type="entry name" value="DNA/RNA_pol_sf"/>
</dbReference>
<proteinExistence type="predicted"/>
<gene>
    <name evidence="10" type="ORF">KK1_047909</name>
</gene>
<keyword evidence="11" id="KW-1185">Reference proteome</keyword>
<dbReference type="Pfam" id="PF24626">
    <property type="entry name" value="SH3_Tf2-1"/>
    <property type="match status" value="1"/>
</dbReference>
<evidence type="ECO:0000256" key="7">
    <source>
        <dbReference type="ARBA" id="ARBA00022918"/>
    </source>
</evidence>
<evidence type="ECO:0000259" key="9">
    <source>
        <dbReference type="PROSITE" id="PS50878"/>
    </source>
</evidence>
<dbReference type="Gene3D" id="3.30.70.270">
    <property type="match status" value="2"/>
</dbReference>
<dbReference type="GO" id="GO:0003676">
    <property type="term" value="F:nucleic acid binding"/>
    <property type="evidence" value="ECO:0007669"/>
    <property type="project" value="InterPro"/>
</dbReference>
<feature type="region of interest" description="Disordered" evidence="8">
    <location>
        <begin position="708"/>
        <end position="732"/>
    </location>
</feature>
<evidence type="ECO:0000256" key="2">
    <source>
        <dbReference type="ARBA" id="ARBA00022679"/>
    </source>
</evidence>
<dbReference type="PROSITE" id="PS50878">
    <property type="entry name" value="RT_POL"/>
    <property type="match status" value="1"/>
</dbReference>
<keyword evidence="5" id="KW-0255">Endonuclease</keyword>
<dbReference type="Gene3D" id="1.10.340.70">
    <property type="match status" value="1"/>
</dbReference>
<dbReference type="EMBL" id="AGCT01056114">
    <property type="protein sequence ID" value="KYP78627.1"/>
    <property type="molecule type" value="Genomic_DNA"/>
</dbReference>
<name>A0A151UH53_CAJCA</name>
<dbReference type="FunFam" id="3.10.10.10:FF:000007">
    <property type="entry name" value="Retrovirus-related Pol polyprotein from transposon 17.6-like Protein"/>
    <property type="match status" value="1"/>
</dbReference>
<dbReference type="Gene3D" id="3.10.10.10">
    <property type="entry name" value="HIV Type 1 Reverse Transcriptase, subunit A, domain 1"/>
    <property type="match status" value="1"/>
</dbReference>
<dbReference type="InterPro" id="IPR000477">
    <property type="entry name" value="RT_dom"/>
</dbReference>
<dbReference type="GO" id="GO:0006508">
    <property type="term" value="P:proteolysis"/>
    <property type="evidence" value="ECO:0007669"/>
    <property type="project" value="UniProtKB-KW"/>
</dbReference>
<evidence type="ECO:0000313" key="11">
    <source>
        <dbReference type="Proteomes" id="UP000075243"/>
    </source>
</evidence>
<dbReference type="Gramene" id="C.cajan_44283.t">
    <property type="protein sequence ID" value="C.cajan_44283.t"/>
    <property type="gene ID" value="C.cajan_44283"/>
</dbReference>
<dbReference type="SUPFAM" id="SSF53098">
    <property type="entry name" value="Ribonuclease H-like"/>
    <property type="match status" value="1"/>
</dbReference>
<evidence type="ECO:0000256" key="6">
    <source>
        <dbReference type="ARBA" id="ARBA00022801"/>
    </source>
</evidence>
<dbReference type="FunFam" id="1.10.340.70:FF:000001">
    <property type="entry name" value="Retrovirus-related Pol polyprotein from transposon gypsy-like Protein"/>
    <property type="match status" value="1"/>
</dbReference>
<keyword evidence="7" id="KW-0695">RNA-directed DNA polymerase</keyword>
<dbReference type="Gene3D" id="3.30.420.10">
    <property type="entry name" value="Ribonuclease H-like superfamily/Ribonuclease H"/>
    <property type="match status" value="1"/>
</dbReference>
<dbReference type="InterPro" id="IPR012337">
    <property type="entry name" value="RNaseH-like_sf"/>
</dbReference>
<evidence type="ECO:0000256" key="4">
    <source>
        <dbReference type="ARBA" id="ARBA00022722"/>
    </source>
</evidence>
<dbReference type="AlphaFoldDB" id="A0A151UH53"/>
<evidence type="ECO:0000313" key="10">
    <source>
        <dbReference type="EMBL" id="KYP78627.1"/>
    </source>
</evidence>
<dbReference type="PANTHER" id="PTHR35046">
    <property type="entry name" value="ZINC KNUCKLE (CCHC-TYPE) FAMILY PROTEIN"/>
    <property type="match status" value="1"/>
</dbReference>
<keyword evidence="6" id="KW-0378">Hydrolase</keyword>
<comment type="caution">
    <text evidence="10">The sequence shown here is derived from an EMBL/GenBank/DDBJ whole genome shotgun (WGS) entry which is preliminary data.</text>
</comment>
<dbReference type="CDD" id="cd09274">
    <property type="entry name" value="RNase_HI_RT_Ty3"/>
    <property type="match status" value="1"/>
</dbReference>
<dbReference type="PANTHER" id="PTHR35046:SF9">
    <property type="entry name" value="RNA-DIRECTED DNA POLYMERASE"/>
    <property type="match status" value="1"/>
</dbReference>
<dbReference type="Proteomes" id="UP000075243">
    <property type="component" value="Unassembled WGS sequence"/>
</dbReference>
<dbReference type="InterPro" id="IPR041588">
    <property type="entry name" value="Integrase_H2C2"/>
</dbReference>
<accession>A0A151UH53</accession>
<dbReference type="Pfam" id="PF17917">
    <property type="entry name" value="RT_RNaseH"/>
    <property type="match status" value="1"/>
</dbReference>
<dbReference type="GO" id="GO:0003964">
    <property type="term" value="F:RNA-directed DNA polymerase activity"/>
    <property type="evidence" value="ECO:0007669"/>
    <property type="project" value="UniProtKB-KW"/>
</dbReference>
<sequence length="769" mass="88727">MESQVQDLLEKGWVRKSLSPCVVPVLLVPKKDGKWRMCCDSRAINNITVKYRHPIPRLDDMLDELHGAIIFSKVDLKSGYNQIRIKEGDEWKTAFKTKFGLYEWLVMPFGLTNAPSTFMRLMNHVLRDCIGRFVVVYFDDILIYSRSLSDHIGHLRQVFDILRKNQLFGNLEKCTFCVDSVVFLGFIISKKGVHVDPEKIKAIQEWPTPKSVGDIRSFHGLASFYRRFVPNFSTLASPLNDLVKKNVEFIWGEKQENAFITLKHKLTHAPLLALPDFSKTFELECDASGVGIGAVLLQGGHPIAYFSEKLKGASLNYPTYDKELYALVRALQTWEHYLIPKEFVIHSDHESLKYLRGQGKLNKRHAKWVEFLEQFPYVIKYKKGKNNVVADALSRRHTLLISLGSQILGFNHIKELYTNDLEFKENYTQCLAKPQGGFYISEGYLYKEGRICIPQGSIRKFLVKESHEGGLIGHFGVEKTLSFLKEKLFWPHMRRDVERFWSRCIACLQAKSKVMPRGSYPPFPVADSPWVDISMDFILGLPKTQRGMDTIFVVVDRFSKMVHFIPCHKIDDASNIEVVYGFNPLTPLDLIPLPDSSHYFHKEGVSRAEFVKKLHEKVKTHIQQQNERTALDRSKGKKTLIFEEGDWVWLHLRKERFPSQRKSKLNPRGDGPFQVLQRINDNAYRLDLPSDYGVSNTFNVSDLIPFAGYDEEDEPTDLRTNPSQEGGDDRPWAKGLVTRAMARRIQEELDLLKTSRLLKPKVFFTWTTL</sequence>
<dbReference type="FunFam" id="3.30.70.270:FF:000020">
    <property type="entry name" value="Transposon Tf2-6 polyprotein-like Protein"/>
    <property type="match status" value="1"/>
</dbReference>
<keyword evidence="1" id="KW-0645">Protease</keyword>
<dbReference type="InterPro" id="IPR056924">
    <property type="entry name" value="SH3_Tf2-1"/>
</dbReference>